<dbReference type="AlphaFoldDB" id="A0A7V8NR41"/>
<sequence>MSAKRFFKKLLRYTLCLAAGLAAFAACGYTDYRLWPLDLPASAHARVPITAVANEQLVVPFTPGVPVAEVASFNDQLEAFLRFEYLRGREARAGHDTSHMLLAAVNTKKGPHYKIFIVTNNDLLAAVPQLADLEGRNLIAHYELATWSEKDLSYYQQQSHTFDVAYDLPTEQKLETINSSRLLPALAQFLVFKSQTDNRV</sequence>
<keyword evidence="3" id="KW-1185">Reference proteome</keyword>
<dbReference type="Proteomes" id="UP000567293">
    <property type="component" value="Unassembled WGS sequence"/>
</dbReference>
<dbReference type="PROSITE" id="PS51257">
    <property type="entry name" value="PROKAR_LIPOPROTEIN"/>
    <property type="match status" value="1"/>
</dbReference>
<evidence type="ECO:0000313" key="2">
    <source>
        <dbReference type="EMBL" id="MBA0085953.1"/>
    </source>
</evidence>
<name>A0A7V8NR41_9BACT</name>
<feature type="chain" id="PRO_5030757496" description="Lipoprotein" evidence="1">
    <location>
        <begin position="26"/>
        <end position="200"/>
    </location>
</feature>
<evidence type="ECO:0008006" key="4">
    <source>
        <dbReference type="Google" id="ProtNLM"/>
    </source>
</evidence>
<comment type="caution">
    <text evidence="2">The sequence shown here is derived from an EMBL/GenBank/DDBJ whole genome shotgun (WGS) entry which is preliminary data.</text>
</comment>
<evidence type="ECO:0000256" key="1">
    <source>
        <dbReference type="SAM" id="SignalP"/>
    </source>
</evidence>
<feature type="non-terminal residue" evidence="2">
    <location>
        <position position="200"/>
    </location>
</feature>
<reference evidence="2" key="1">
    <citation type="submission" date="2020-06" db="EMBL/GenBank/DDBJ databases">
        <title>Legume-microbial interactions unlock mineral nutrients during tropical forest succession.</title>
        <authorList>
            <person name="Epihov D.Z."/>
        </authorList>
    </citation>
    <scope>NUCLEOTIDE SEQUENCE [LARGE SCALE GENOMIC DNA]</scope>
    <source>
        <strain evidence="2">Pan2503</strain>
    </source>
</reference>
<keyword evidence="1" id="KW-0732">Signal</keyword>
<organism evidence="2 3">
    <name type="scientific">Candidatus Acidiferrum panamense</name>
    <dbReference type="NCBI Taxonomy" id="2741543"/>
    <lineage>
        <taxon>Bacteria</taxon>
        <taxon>Pseudomonadati</taxon>
        <taxon>Acidobacteriota</taxon>
        <taxon>Terriglobia</taxon>
        <taxon>Candidatus Acidiferrales</taxon>
        <taxon>Candidatus Acidiferrum</taxon>
    </lineage>
</organism>
<dbReference type="EMBL" id="JACDQQ010001284">
    <property type="protein sequence ID" value="MBA0085953.1"/>
    <property type="molecule type" value="Genomic_DNA"/>
</dbReference>
<gene>
    <name evidence="2" type="ORF">HRJ53_13220</name>
</gene>
<protein>
    <recommendedName>
        <fullName evidence="4">Lipoprotein</fullName>
    </recommendedName>
</protein>
<proteinExistence type="predicted"/>
<accession>A0A7V8NR41</accession>
<feature type="signal peptide" evidence="1">
    <location>
        <begin position="1"/>
        <end position="25"/>
    </location>
</feature>
<evidence type="ECO:0000313" key="3">
    <source>
        <dbReference type="Proteomes" id="UP000567293"/>
    </source>
</evidence>